<name>A0A939NBM8_PRORE</name>
<reference evidence="1" key="1">
    <citation type="submission" date="2021-03" db="EMBL/GenBank/DDBJ databases">
        <title>Molecular epidemiology and mechanisms of colistin and carbapenem resistance in Enterobacteriaceae from clinical isolates, the environment and porcine samples in Pretoria, South Africa.</title>
        <authorList>
            <person name="Bogoshi D."/>
            <person name="Mbelle N.M."/>
            <person name="Naidoo V."/>
            <person name="Osei Sekyere J."/>
        </authorList>
    </citation>
    <scope>NUCLEOTIDE SEQUENCE</scope>
    <source>
        <strain evidence="1">C052</strain>
    </source>
</reference>
<dbReference type="Proteomes" id="UP000664477">
    <property type="component" value="Unassembled WGS sequence"/>
</dbReference>
<proteinExistence type="predicted"/>
<organism evidence="1 2">
    <name type="scientific">Providencia rettgeri</name>
    <dbReference type="NCBI Taxonomy" id="587"/>
    <lineage>
        <taxon>Bacteria</taxon>
        <taxon>Pseudomonadati</taxon>
        <taxon>Pseudomonadota</taxon>
        <taxon>Gammaproteobacteria</taxon>
        <taxon>Enterobacterales</taxon>
        <taxon>Morganellaceae</taxon>
        <taxon>Providencia</taxon>
    </lineage>
</organism>
<dbReference type="EMBL" id="JAGETQ010000027">
    <property type="protein sequence ID" value="MBO1916066.1"/>
    <property type="molecule type" value="Genomic_DNA"/>
</dbReference>
<protein>
    <submittedName>
        <fullName evidence="1">Uncharacterized protein</fullName>
    </submittedName>
</protein>
<evidence type="ECO:0000313" key="2">
    <source>
        <dbReference type="Proteomes" id="UP000664477"/>
    </source>
</evidence>
<accession>A0A939NBM8</accession>
<evidence type="ECO:0000313" key="1">
    <source>
        <dbReference type="EMBL" id="MBO1916066.1"/>
    </source>
</evidence>
<gene>
    <name evidence="1" type="ORF">J4727_07115</name>
</gene>
<dbReference type="AlphaFoldDB" id="A0A939NBM8"/>
<comment type="caution">
    <text evidence="1">The sequence shown here is derived from an EMBL/GenBank/DDBJ whole genome shotgun (WGS) entry which is preliminary data.</text>
</comment>
<sequence>MATPIDIESLLDKNGKVDLSSKENIEKKHMRNKNYFWKKLKDLMNGNF</sequence>